<feature type="transmembrane region" description="Helical" evidence="1">
    <location>
        <begin position="24"/>
        <end position="44"/>
    </location>
</feature>
<dbReference type="InterPro" id="IPR051533">
    <property type="entry name" value="WaaL-like"/>
</dbReference>
<feature type="transmembrane region" description="Helical" evidence="1">
    <location>
        <begin position="123"/>
        <end position="144"/>
    </location>
</feature>
<comment type="caution">
    <text evidence="2">The sequence shown here is derived from an EMBL/GenBank/DDBJ whole genome shotgun (WGS) entry which is preliminary data.</text>
</comment>
<dbReference type="EMBL" id="BAAACP010000001">
    <property type="protein sequence ID" value="GAA0861341.1"/>
    <property type="molecule type" value="Genomic_DNA"/>
</dbReference>
<keyword evidence="1" id="KW-1133">Transmembrane helix</keyword>
<evidence type="ECO:0000313" key="2">
    <source>
        <dbReference type="EMBL" id="GAA0861341.1"/>
    </source>
</evidence>
<accession>A0ABN1LWW3</accession>
<dbReference type="PANTHER" id="PTHR37422:SF13">
    <property type="entry name" value="LIPOPOLYSACCHARIDE BIOSYNTHESIS PROTEIN PA4999-RELATED"/>
    <property type="match status" value="1"/>
</dbReference>
<keyword evidence="1" id="KW-0472">Membrane</keyword>
<keyword evidence="1" id="KW-0812">Transmembrane</keyword>
<reference evidence="2 3" key="1">
    <citation type="journal article" date="2019" name="Int. J. Syst. Evol. Microbiol.">
        <title>The Global Catalogue of Microorganisms (GCM) 10K type strain sequencing project: providing services to taxonomists for standard genome sequencing and annotation.</title>
        <authorList>
            <consortium name="The Broad Institute Genomics Platform"/>
            <consortium name="The Broad Institute Genome Sequencing Center for Infectious Disease"/>
            <person name="Wu L."/>
            <person name="Ma J."/>
        </authorList>
    </citation>
    <scope>NUCLEOTIDE SEQUENCE [LARGE SCALE GENOMIC DNA]</scope>
    <source>
        <strain evidence="2 3">JCM 6486</strain>
    </source>
</reference>
<feature type="transmembrane region" description="Helical" evidence="1">
    <location>
        <begin position="164"/>
        <end position="181"/>
    </location>
</feature>
<dbReference type="Proteomes" id="UP001400965">
    <property type="component" value="Unassembled WGS sequence"/>
</dbReference>
<feature type="transmembrane region" description="Helical" evidence="1">
    <location>
        <begin position="233"/>
        <end position="251"/>
    </location>
</feature>
<keyword evidence="3" id="KW-1185">Reference proteome</keyword>
<feature type="transmembrane region" description="Helical" evidence="1">
    <location>
        <begin position="318"/>
        <end position="344"/>
    </location>
</feature>
<feature type="transmembrane region" description="Helical" evidence="1">
    <location>
        <begin position="381"/>
        <end position="397"/>
    </location>
</feature>
<feature type="transmembrane region" description="Helical" evidence="1">
    <location>
        <begin position="193"/>
        <end position="221"/>
    </location>
</feature>
<dbReference type="RefSeq" id="WP_346041263.1">
    <property type="nucleotide sequence ID" value="NZ_BAAACP010000001.1"/>
</dbReference>
<evidence type="ECO:0000313" key="3">
    <source>
        <dbReference type="Proteomes" id="UP001400965"/>
    </source>
</evidence>
<sequence>MIPIFQMILIAMIFQDLLQVNIHFFSYVDEGLAIVTTLYALFLLMNKKKPIKITKYEFTAFIIFILYLFIGFISNATNNIIGIKFGFLSMIMTAKGYILYFACRVIFQYYDVKADILKNISKVLEISLYFLTLIGIVNIPLNFLENEDVRFGLHTVSIGFSHPTELAFFAIISMTIILLYYNYTNKTKGELPIIIASSLLVLLTGRSKAIAFMCVYIILFYFMKLIKKFKLKYFIFLIPIMVYISLPRIISEFFNGARGYLYTAGYQIAKDFFPLGTGFGTFGSFISREFYSPLYYEYGLSNIWGLSPSTPYYIADTYWAMIMGETGFLGVILLILVLYFIFIQFLKGYQDYKSKLIVFGLICYTVVTSIAEPIYSSNKCAALFMILALFMTIRKSYCKKNN</sequence>
<feature type="transmembrane region" description="Helical" evidence="1">
    <location>
        <begin position="80"/>
        <end position="102"/>
    </location>
</feature>
<proteinExistence type="predicted"/>
<feature type="transmembrane region" description="Helical" evidence="1">
    <location>
        <begin position="356"/>
        <end position="375"/>
    </location>
</feature>
<protein>
    <submittedName>
        <fullName evidence="2">Uncharacterized protein</fullName>
    </submittedName>
</protein>
<gene>
    <name evidence="2" type="ORF">GCM10008917_02290</name>
</gene>
<organism evidence="2 3">
    <name type="scientific">Paraclostridium tenue</name>
    <dbReference type="NCBI Taxonomy" id="1737"/>
    <lineage>
        <taxon>Bacteria</taxon>
        <taxon>Bacillati</taxon>
        <taxon>Bacillota</taxon>
        <taxon>Clostridia</taxon>
        <taxon>Peptostreptococcales</taxon>
        <taxon>Peptostreptococcaceae</taxon>
        <taxon>Paraclostridium</taxon>
    </lineage>
</organism>
<name>A0ABN1LWW3_9FIRM</name>
<feature type="transmembrane region" description="Helical" evidence="1">
    <location>
        <begin position="56"/>
        <end position="74"/>
    </location>
</feature>
<dbReference type="PANTHER" id="PTHR37422">
    <property type="entry name" value="TEICHURONIC ACID BIOSYNTHESIS PROTEIN TUAE"/>
    <property type="match status" value="1"/>
</dbReference>
<evidence type="ECO:0000256" key="1">
    <source>
        <dbReference type="SAM" id="Phobius"/>
    </source>
</evidence>